<feature type="region of interest" description="Disordered" evidence="7">
    <location>
        <begin position="529"/>
        <end position="559"/>
    </location>
</feature>
<evidence type="ECO:0000256" key="6">
    <source>
        <dbReference type="ARBA" id="ARBA00023054"/>
    </source>
</evidence>
<organism evidence="9 10">
    <name type="scientific">Metschnikowia aff. pulcherrima</name>
    <dbReference type="NCBI Taxonomy" id="2163413"/>
    <lineage>
        <taxon>Eukaryota</taxon>
        <taxon>Fungi</taxon>
        <taxon>Dikarya</taxon>
        <taxon>Ascomycota</taxon>
        <taxon>Saccharomycotina</taxon>
        <taxon>Pichiomycetes</taxon>
        <taxon>Metschnikowiaceae</taxon>
        <taxon>Metschnikowia</taxon>
    </lineage>
</organism>
<name>A0A4V1ADU2_9ASCO</name>
<evidence type="ECO:0000313" key="10">
    <source>
        <dbReference type="Proteomes" id="UP000292447"/>
    </source>
</evidence>
<proteinExistence type="inferred from homology"/>
<evidence type="ECO:0000256" key="5">
    <source>
        <dbReference type="ARBA" id="ARBA00023034"/>
    </source>
</evidence>
<evidence type="ECO:0000256" key="1">
    <source>
        <dbReference type="ARBA" id="ARBA00004601"/>
    </source>
</evidence>
<keyword evidence="3" id="KW-0813">Transport</keyword>
<keyword evidence="4" id="KW-0653">Protein transport</keyword>
<feature type="compositionally biased region" description="Basic and acidic residues" evidence="7">
    <location>
        <begin position="1096"/>
        <end position="1123"/>
    </location>
</feature>
<feature type="compositionally biased region" description="Basic and acidic residues" evidence="7">
    <location>
        <begin position="1058"/>
        <end position="1067"/>
    </location>
</feature>
<dbReference type="Pfam" id="PF07928">
    <property type="entry name" value="Vps54"/>
    <property type="match status" value="1"/>
</dbReference>
<dbReference type="PANTHER" id="PTHR12965:SF0">
    <property type="entry name" value="VACUOLAR PROTEIN SORTING-ASSOCIATED PROTEIN 54"/>
    <property type="match status" value="1"/>
</dbReference>
<accession>A0A4V1ADU2</accession>
<dbReference type="STRING" id="2163413.A0A4V1ADU2"/>
<dbReference type="EMBL" id="CP034457">
    <property type="protein sequence ID" value="QBM86903.1"/>
    <property type="molecule type" value="Genomic_DNA"/>
</dbReference>
<feature type="region of interest" description="Disordered" evidence="7">
    <location>
        <begin position="1051"/>
        <end position="1123"/>
    </location>
</feature>
<comment type="similarity">
    <text evidence="2">Belongs to the VPS54 family.</text>
</comment>
<evidence type="ECO:0000259" key="8">
    <source>
        <dbReference type="Pfam" id="PF07928"/>
    </source>
</evidence>
<protein>
    <submittedName>
        <fullName evidence="9">Protein sorting-associated protein 54</fullName>
    </submittedName>
</protein>
<dbReference type="GO" id="GO:0042147">
    <property type="term" value="P:retrograde transport, endosome to Golgi"/>
    <property type="evidence" value="ECO:0007669"/>
    <property type="project" value="InterPro"/>
</dbReference>
<evidence type="ECO:0000256" key="3">
    <source>
        <dbReference type="ARBA" id="ARBA00022448"/>
    </source>
</evidence>
<dbReference type="InterPro" id="IPR012501">
    <property type="entry name" value="Vps54_C"/>
</dbReference>
<dbReference type="GO" id="GO:0005829">
    <property type="term" value="C:cytosol"/>
    <property type="evidence" value="ECO:0007669"/>
    <property type="project" value="GOC"/>
</dbReference>
<dbReference type="Proteomes" id="UP000292447">
    <property type="component" value="Chromosome II"/>
</dbReference>
<evidence type="ECO:0000256" key="7">
    <source>
        <dbReference type="SAM" id="MobiDB-lite"/>
    </source>
</evidence>
<feature type="domain" description="Vacuolar protein sorting-associated protein 54 C-terminal" evidence="8">
    <location>
        <begin position="788"/>
        <end position="921"/>
    </location>
</feature>
<comment type="subcellular location">
    <subcellularLocation>
        <location evidence="1">Golgi apparatus</location>
        <location evidence="1">trans-Golgi network</location>
    </subcellularLocation>
</comment>
<dbReference type="InterPro" id="IPR039745">
    <property type="entry name" value="Vps54"/>
</dbReference>
<keyword evidence="10" id="KW-1185">Reference proteome</keyword>
<dbReference type="GO" id="GO:0015031">
    <property type="term" value="P:protein transport"/>
    <property type="evidence" value="ECO:0007669"/>
    <property type="project" value="UniProtKB-KW"/>
</dbReference>
<evidence type="ECO:0000313" key="9">
    <source>
        <dbReference type="EMBL" id="QBM86903.1"/>
    </source>
</evidence>
<keyword evidence="6" id="KW-0175">Coiled coil</keyword>
<dbReference type="AlphaFoldDB" id="A0A4V1ADU2"/>
<reference evidence="10" key="1">
    <citation type="submission" date="2019-03" db="EMBL/GenBank/DDBJ databases">
        <title>Snf2 controls pulcherriminic acid biosynthesis and connects pigmentation and antifungal activity of the yeast Metschnikowia pulcherrima.</title>
        <authorList>
            <person name="Gore-Lloyd D."/>
            <person name="Sumann I."/>
            <person name="Brachmann A.O."/>
            <person name="Schneeberger K."/>
            <person name="Ortiz-Merino R.A."/>
            <person name="Moreno-Beltran M."/>
            <person name="Schlaefli M."/>
            <person name="Kirner P."/>
            <person name="Santos Kron A."/>
            <person name="Wolfe K.H."/>
            <person name="Piel J."/>
            <person name="Ahrens C.H."/>
            <person name="Henk D."/>
            <person name="Freimoser F.M."/>
        </authorList>
    </citation>
    <scope>NUCLEOTIDE SEQUENCE [LARGE SCALE GENOMIC DNA]</scope>
    <source>
        <strain evidence="10">APC 1.2</strain>
    </source>
</reference>
<dbReference type="GO" id="GO:0019905">
    <property type="term" value="F:syntaxin binding"/>
    <property type="evidence" value="ECO:0007669"/>
    <property type="project" value="TreeGrafter"/>
</dbReference>
<evidence type="ECO:0000256" key="2">
    <source>
        <dbReference type="ARBA" id="ARBA00009150"/>
    </source>
</evidence>
<dbReference type="GO" id="GO:0000938">
    <property type="term" value="C:GARP complex"/>
    <property type="evidence" value="ECO:0007669"/>
    <property type="project" value="InterPro"/>
</dbReference>
<keyword evidence="5" id="KW-0333">Golgi apparatus</keyword>
<sequence length="1123" mass="127365">METEATRQSLDRLSLDTSANINEDVTWASEISSGSRHKKTESIFSSLRTSIDGNSGYVNNFNILTQGDGPEDKPSARISTILGPNSIFDLTQALDSARVKLNKVLRPQVSVNGGAQTYYNLNKPSTKEIPPIQLQTLKHKVSSDAFKRLLVDEVTEVYKDFELSYNPLTVDVLSNLAQLYNAIGKETLQTERSEDDIESCPIPPEFKDSHFRLDDPRVFRQVMQHSSISQNQEGSEETQLINNPEVQEKLLRYLDLVEIQLIFEISKTSNSFFTTLGDIKAIKSESKACVERLAIVDQKLASIENSQAKTGLEILNLLDESRSVDRLEKSVLQLKSILQHIEEAQYLYENGKNFECLRIINTVENLIGGVKDEEFSAFDRLPRKSESSDFLVNMSYLTSLRTGKRDLSELKRACSQGYITQFVHFLIDDLRFHYQSVHVSDAINRMDAANHRTKPYDTPLLEKSYSDIAQETLESLRDYIKSLTRFGFLLEAFAQYQESILTEAKSIIRCGLPMEHQSQSKVRQRAMMRTSPDITKPDVSLIQDQPSSDSDHNKGTLSSNIKSLSNGEFTDMMRTLYARLSECLRRLTVHQKLLLDLSLTSLSPAELKKVDVMSLDITSAINKAIEITQARIVKVLNVRLEQLGDLSIEDYLYIHLLSSAYLLECESINPGFNTSELGRSLNEWIKNHVGYFLHRFHSNSLKSLASNCDNEIWREYVGDELISTQKKLDQIISYSEFVRTGQGFDGSDWARVLLNLSQRVGSEKEYELSSSHNPRPLNPPDKISLRGESFFIPLLIVSVVKITSDYVILSKIFGAWISNIMQNLLTYLKVLNSRMSLAILNAGATRTAGLKHITTKHLALCIQTVDFLGSYSGLMQEIFTPVFHDREHEKDNEPTFKIALSHFKEHKTELVNKLVTIMHDRTLSHCTTIKGLDLSQAVTYPQQCRPYMETIVKETLTVSRVIGKYLPSSDSFTIMLRIFDNYKKLLVNCYCIELPKLKDFNEKHSLLKDIDYFRVKLGDLEGYGNSGQVIWENVNSLPTIEDTTMEEKMKHNIASESSRTDTHKDITENTSNIGQPLLIKAESHAGETESNSDDADSSHKSSKSSEHLDKKTETEQKNDNLEN</sequence>
<dbReference type="GO" id="GO:0006896">
    <property type="term" value="P:Golgi to vacuole transport"/>
    <property type="evidence" value="ECO:0007669"/>
    <property type="project" value="TreeGrafter"/>
</dbReference>
<evidence type="ECO:0000256" key="4">
    <source>
        <dbReference type="ARBA" id="ARBA00022927"/>
    </source>
</evidence>
<dbReference type="PANTHER" id="PTHR12965">
    <property type="entry name" value="VACUOLAR PROTEIN SORTING 54"/>
    <property type="match status" value="1"/>
</dbReference>
<gene>
    <name evidence="9" type="primary">MPUL0B00940</name>
    <name evidence="9" type="ORF">METSCH_B00940</name>
</gene>